<evidence type="ECO:0000256" key="2">
    <source>
        <dbReference type="ARBA" id="ARBA00022771"/>
    </source>
</evidence>
<dbReference type="PANTHER" id="PTHR20956:SF12">
    <property type="entry name" value="FLYWCH-TYPE DOMAIN-CONTAINING PROTEIN"/>
    <property type="match status" value="1"/>
</dbReference>
<dbReference type="OrthoDB" id="5984509at2759"/>
<sequence length="575" mass="65268">MASCVVCDDPVRDRQHRLQCDECLGWQHRVCRSGISQALYRQIVRGEADLGVWACNNCRTPAVSDVDITDPPVSPASRSGNNETMEDSLEESALEEMEIDEQPVPRTYEVVEGASTKGKPQLIDNLGYRFGVQRNLPSGTVHWTCTNRPKVDPCKASVKERDGVFEAGPHQHNHGPDVGAATAAKIAARVKKEAEGDLFKSAAVIVNDVLLEELGDGPCPALSKPEHLARAANRHRQKLRPDEPKDLDFEVDEEFVPPSFLKGDVRVRRGDSERRHLIFATDTQLKHLADAKTWYLDGTFKLCRAPFMQLFTISVFIRKDDCMKSVPLVFVLMSRREKKDYKKVLKKILDILPGPANVKRAMLDFEKAMWPAMTQVLPDVRMTGCMFHWTQCVWRKIQELGLQTAYLQKGSTYKYLRKTMSLPFLPEDEIATEWEALKAQASTPALIALADYIDRNWIESSLHPPATWSIFKKTIRTNNDVEGWHNALNKRATGKCNLPFYLLVPHLQKEAALVHLNIRLVKDKKLSRTQRKGSRIAQEKIFQLWDEYDNGEKTARELLSACSHYCPEPARHFEG</sequence>
<organism evidence="6 7">
    <name type="scientific">Branchiostoma floridae</name>
    <name type="common">Florida lancelet</name>
    <name type="synonym">Amphioxus</name>
    <dbReference type="NCBI Taxonomy" id="7739"/>
    <lineage>
        <taxon>Eukaryota</taxon>
        <taxon>Metazoa</taxon>
        <taxon>Chordata</taxon>
        <taxon>Cephalochordata</taxon>
        <taxon>Leptocardii</taxon>
        <taxon>Amphioxiformes</taxon>
        <taxon>Branchiostomatidae</taxon>
        <taxon>Branchiostoma</taxon>
    </lineage>
</organism>
<evidence type="ECO:0000259" key="5">
    <source>
        <dbReference type="Pfam" id="PF10551"/>
    </source>
</evidence>
<dbReference type="PROSITE" id="PS01359">
    <property type="entry name" value="ZF_PHD_1"/>
    <property type="match status" value="1"/>
</dbReference>
<accession>A0A9J7LX98</accession>
<feature type="domain" description="MULE transposase" evidence="5">
    <location>
        <begin position="294"/>
        <end position="389"/>
    </location>
</feature>
<keyword evidence="1" id="KW-0479">Metal-binding</keyword>
<evidence type="ECO:0000313" key="6">
    <source>
        <dbReference type="Proteomes" id="UP000001554"/>
    </source>
</evidence>
<name>A0A9J7LX98_BRAFL</name>
<proteinExistence type="predicted"/>
<dbReference type="CDD" id="cd15489">
    <property type="entry name" value="PHD_SF"/>
    <property type="match status" value="1"/>
</dbReference>
<keyword evidence="3" id="KW-0862">Zinc</keyword>
<gene>
    <name evidence="7" type="primary">LOC118425269</name>
</gene>
<dbReference type="KEGG" id="bfo:118425269"/>
<dbReference type="OMA" id="SYTENTW"/>
<protein>
    <submittedName>
        <fullName evidence="7">Uncharacterized protein LOC118425269</fullName>
    </submittedName>
</protein>
<reference evidence="7" key="2">
    <citation type="submission" date="2025-08" db="UniProtKB">
        <authorList>
            <consortium name="RefSeq"/>
        </authorList>
    </citation>
    <scope>IDENTIFICATION</scope>
    <source>
        <strain evidence="7">S238N-H82</strain>
        <tissue evidence="7">Testes</tissue>
    </source>
</reference>
<evidence type="ECO:0000256" key="3">
    <source>
        <dbReference type="ARBA" id="ARBA00022833"/>
    </source>
</evidence>
<dbReference type="SUPFAM" id="SSF57903">
    <property type="entry name" value="FYVE/PHD zinc finger"/>
    <property type="match status" value="1"/>
</dbReference>
<dbReference type="Proteomes" id="UP000001554">
    <property type="component" value="Chromosome 11"/>
</dbReference>
<dbReference type="GO" id="GO:0008270">
    <property type="term" value="F:zinc ion binding"/>
    <property type="evidence" value="ECO:0007669"/>
    <property type="project" value="UniProtKB-KW"/>
</dbReference>
<dbReference type="GeneID" id="118425269"/>
<reference evidence="6" key="1">
    <citation type="journal article" date="2020" name="Nat. Ecol. Evol.">
        <title>Deeply conserved synteny resolves early events in vertebrate evolution.</title>
        <authorList>
            <person name="Simakov O."/>
            <person name="Marletaz F."/>
            <person name="Yue J.X."/>
            <person name="O'Connell B."/>
            <person name="Jenkins J."/>
            <person name="Brandt A."/>
            <person name="Calef R."/>
            <person name="Tung C.H."/>
            <person name="Huang T.K."/>
            <person name="Schmutz J."/>
            <person name="Satoh N."/>
            <person name="Yu J.K."/>
            <person name="Putnam N.H."/>
            <person name="Green R.E."/>
            <person name="Rokhsar D.S."/>
        </authorList>
    </citation>
    <scope>NUCLEOTIDE SEQUENCE [LARGE SCALE GENOMIC DNA]</scope>
    <source>
        <strain evidence="6">S238N-H82</strain>
    </source>
</reference>
<dbReference type="RefSeq" id="XP_035689955.1">
    <property type="nucleotide sequence ID" value="XM_035834062.1"/>
</dbReference>
<keyword evidence="2" id="KW-0863">Zinc-finger</keyword>
<dbReference type="InterPro" id="IPR011011">
    <property type="entry name" value="Znf_FYVE_PHD"/>
</dbReference>
<dbReference type="Gene3D" id="3.30.40.10">
    <property type="entry name" value="Zinc/RING finger domain, C3HC4 (zinc finger)"/>
    <property type="match status" value="1"/>
</dbReference>
<evidence type="ECO:0000256" key="4">
    <source>
        <dbReference type="SAM" id="MobiDB-lite"/>
    </source>
</evidence>
<dbReference type="InterPro" id="IPR018289">
    <property type="entry name" value="MULE_transposase_dom"/>
</dbReference>
<dbReference type="InterPro" id="IPR019786">
    <property type="entry name" value="Zinc_finger_PHD-type_CS"/>
</dbReference>
<dbReference type="PANTHER" id="PTHR20956">
    <property type="entry name" value="HEH2P"/>
    <property type="match status" value="1"/>
</dbReference>
<dbReference type="Gene3D" id="2.20.25.240">
    <property type="match status" value="1"/>
</dbReference>
<dbReference type="AlphaFoldDB" id="A0A9J7LX98"/>
<evidence type="ECO:0000313" key="7">
    <source>
        <dbReference type="RefSeq" id="XP_035689955.1"/>
    </source>
</evidence>
<keyword evidence="6" id="KW-1185">Reference proteome</keyword>
<feature type="region of interest" description="Disordered" evidence="4">
    <location>
        <begin position="66"/>
        <end position="87"/>
    </location>
</feature>
<dbReference type="InterPro" id="IPR013083">
    <property type="entry name" value="Znf_RING/FYVE/PHD"/>
</dbReference>
<evidence type="ECO:0000256" key="1">
    <source>
        <dbReference type="ARBA" id="ARBA00022723"/>
    </source>
</evidence>
<dbReference type="Pfam" id="PF10551">
    <property type="entry name" value="MULE"/>
    <property type="match status" value="1"/>
</dbReference>